<organism evidence="2 3">
    <name type="scientific">Tetrahymena thermophila (strain SB210)</name>
    <dbReference type="NCBI Taxonomy" id="312017"/>
    <lineage>
        <taxon>Eukaryota</taxon>
        <taxon>Sar</taxon>
        <taxon>Alveolata</taxon>
        <taxon>Ciliophora</taxon>
        <taxon>Intramacronucleata</taxon>
        <taxon>Oligohymenophorea</taxon>
        <taxon>Hymenostomatida</taxon>
        <taxon>Tetrahymenina</taxon>
        <taxon>Tetrahymenidae</taxon>
        <taxon>Tetrahymena</taxon>
    </lineage>
</organism>
<feature type="transmembrane region" description="Helical" evidence="1">
    <location>
        <begin position="119"/>
        <end position="138"/>
    </location>
</feature>
<dbReference type="InParanoid" id="W7XG02"/>
<evidence type="ECO:0000313" key="3">
    <source>
        <dbReference type="Proteomes" id="UP000009168"/>
    </source>
</evidence>
<dbReference type="Proteomes" id="UP000009168">
    <property type="component" value="Unassembled WGS sequence"/>
</dbReference>
<evidence type="ECO:0000256" key="1">
    <source>
        <dbReference type="SAM" id="Phobius"/>
    </source>
</evidence>
<dbReference type="EMBL" id="GG662600">
    <property type="protein sequence ID" value="EWS72991.1"/>
    <property type="molecule type" value="Genomic_DNA"/>
</dbReference>
<feature type="transmembrane region" description="Helical" evidence="1">
    <location>
        <begin position="95"/>
        <end position="113"/>
    </location>
</feature>
<dbReference type="RefSeq" id="XP_012654475.1">
    <property type="nucleotide sequence ID" value="XM_012799021.1"/>
</dbReference>
<keyword evidence="3" id="KW-1185">Reference proteome</keyword>
<dbReference type="GeneID" id="24442017"/>
<protein>
    <submittedName>
        <fullName evidence="2">Transmembrane protein, putative</fullName>
    </submittedName>
</protein>
<name>W7XG02_TETTS</name>
<evidence type="ECO:0000313" key="2">
    <source>
        <dbReference type="EMBL" id="EWS72991.1"/>
    </source>
</evidence>
<keyword evidence="1" id="KW-1133">Transmembrane helix</keyword>
<keyword evidence="1" id="KW-0472">Membrane</keyword>
<dbReference type="KEGG" id="tet:TTHERM_001250149"/>
<reference evidence="3" key="1">
    <citation type="journal article" date="2006" name="PLoS Biol.">
        <title>Macronuclear genome sequence of the ciliate Tetrahymena thermophila, a model eukaryote.</title>
        <authorList>
            <person name="Eisen J.A."/>
            <person name="Coyne R.S."/>
            <person name="Wu M."/>
            <person name="Wu D."/>
            <person name="Thiagarajan M."/>
            <person name="Wortman J.R."/>
            <person name="Badger J.H."/>
            <person name="Ren Q."/>
            <person name="Amedeo P."/>
            <person name="Jones K.M."/>
            <person name="Tallon L.J."/>
            <person name="Delcher A.L."/>
            <person name="Salzberg S.L."/>
            <person name="Silva J.C."/>
            <person name="Haas B.J."/>
            <person name="Majoros W.H."/>
            <person name="Farzad M."/>
            <person name="Carlton J.M."/>
            <person name="Smith R.K. Jr."/>
            <person name="Garg J."/>
            <person name="Pearlman R.E."/>
            <person name="Karrer K.M."/>
            <person name="Sun L."/>
            <person name="Manning G."/>
            <person name="Elde N.C."/>
            <person name="Turkewitz A.P."/>
            <person name="Asai D.J."/>
            <person name="Wilkes D.E."/>
            <person name="Wang Y."/>
            <person name="Cai H."/>
            <person name="Collins K."/>
            <person name="Stewart B.A."/>
            <person name="Lee S.R."/>
            <person name="Wilamowska K."/>
            <person name="Weinberg Z."/>
            <person name="Ruzzo W.L."/>
            <person name="Wloga D."/>
            <person name="Gaertig J."/>
            <person name="Frankel J."/>
            <person name="Tsao C.-C."/>
            <person name="Gorovsky M.A."/>
            <person name="Keeling P.J."/>
            <person name="Waller R.F."/>
            <person name="Patron N.J."/>
            <person name="Cherry J.M."/>
            <person name="Stover N.A."/>
            <person name="Krieger C.J."/>
            <person name="del Toro C."/>
            <person name="Ryder H.F."/>
            <person name="Williamson S.C."/>
            <person name="Barbeau R.A."/>
            <person name="Hamilton E.P."/>
            <person name="Orias E."/>
        </authorList>
    </citation>
    <scope>NUCLEOTIDE SEQUENCE [LARGE SCALE GENOMIC DNA]</scope>
    <source>
        <strain evidence="3">SB210</strain>
    </source>
</reference>
<sequence>MLYFQFSIHLQIVNHINVVINFKKAYFFFNLNFIIYINIACKCSLIEDTQIDLGQNKSSANSNVIFFKAKQINQSQFQANQRKRMLKIKQFHTKFKSILVFFTLFALNFIQFFTIIEKFHFFIVVSLFCFYCYFLDILQLHFLSRRVKGNKHEIKKKIYIIYAKPFYKSIYLCIVPQCISEKTLINRIFSNMINQLPISNFYYIFKCLFQRQI</sequence>
<gene>
    <name evidence="2" type="ORF">TTHERM_001250149</name>
</gene>
<keyword evidence="1 2" id="KW-0812">Transmembrane</keyword>
<dbReference type="AlphaFoldDB" id="W7XG02"/>
<accession>W7XG02</accession>
<proteinExistence type="predicted"/>